<dbReference type="EMBL" id="CP042305">
    <property type="protein sequence ID" value="QDZ16044.1"/>
    <property type="molecule type" value="Genomic_DNA"/>
</dbReference>
<protein>
    <submittedName>
        <fullName evidence="7">Extracellular solute-binding protein</fullName>
    </submittedName>
</protein>
<keyword evidence="2 6" id="KW-0732">Signal</keyword>
<gene>
    <name evidence="7" type="ORF">FPZ11_15835</name>
</gene>
<keyword evidence="3" id="KW-0472">Membrane</keyword>
<reference evidence="7 8" key="1">
    <citation type="submission" date="2019-07" db="EMBL/GenBank/DDBJ databases">
        <title>Full genome sequence of Humibacter sp. WJ7-1.</title>
        <authorList>
            <person name="Im W.-T."/>
        </authorList>
    </citation>
    <scope>NUCLEOTIDE SEQUENCE [LARGE SCALE GENOMIC DNA]</scope>
    <source>
        <strain evidence="7 8">WJ7-1</strain>
    </source>
</reference>
<dbReference type="PROSITE" id="PS51257">
    <property type="entry name" value="PROKAR_LIPOPROTEIN"/>
    <property type="match status" value="1"/>
</dbReference>
<dbReference type="Pfam" id="PF01547">
    <property type="entry name" value="SBP_bac_1"/>
    <property type="match status" value="1"/>
</dbReference>
<dbReference type="SUPFAM" id="SSF53850">
    <property type="entry name" value="Periplasmic binding protein-like II"/>
    <property type="match status" value="1"/>
</dbReference>
<feature type="chain" id="PRO_5038536387" evidence="6">
    <location>
        <begin position="30"/>
        <end position="444"/>
    </location>
</feature>
<dbReference type="InterPro" id="IPR006059">
    <property type="entry name" value="SBP"/>
</dbReference>
<evidence type="ECO:0000313" key="7">
    <source>
        <dbReference type="EMBL" id="QDZ16044.1"/>
    </source>
</evidence>
<proteinExistence type="predicted"/>
<evidence type="ECO:0000256" key="1">
    <source>
        <dbReference type="ARBA" id="ARBA00022475"/>
    </source>
</evidence>
<evidence type="ECO:0000256" key="5">
    <source>
        <dbReference type="ARBA" id="ARBA00023288"/>
    </source>
</evidence>
<dbReference type="OrthoDB" id="8478044at2"/>
<evidence type="ECO:0000256" key="3">
    <source>
        <dbReference type="ARBA" id="ARBA00023136"/>
    </source>
</evidence>
<dbReference type="KEGG" id="huw:FPZ11_15835"/>
<evidence type="ECO:0000256" key="6">
    <source>
        <dbReference type="SAM" id="SignalP"/>
    </source>
</evidence>
<dbReference type="Gene3D" id="3.40.190.10">
    <property type="entry name" value="Periplasmic binding protein-like II"/>
    <property type="match status" value="2"/>
</dbReference>
<evidence type="ECO:0000256" key="2">
    <source>
        <dbReference type="ARBA" id="ARBA00022729"/>
    </source>
</evidence>
<dbReference type="AlphaFoldDB" id="A0A5B8M7Q7"/>
<name>A0A5B8M7Q7_9MICO</name>
<evidence type="ECO:0000313" key="8">
    <source>
        <dbReference type="Proteomes" id="UP000320216"/>
    </source>
</evidence>
<keyword evidence="4" id="KW-0564">Palmitate</keyword>
<keyword evidence="8" id="KW-1185">Reference proteome</keyword>
<dbReference type="Proteomes" id="UP000320216">
    <property type="component" value="Chromosome"/>
</dbReference>
<dbReference type="PANTHER" id="PTHR43649:SF33">
    <property type="entry name" value="POLYGALACTURONAN_RHAMNOGALACTURONAN-BINDING PROTEIN YTCQ"/>
    <property type="match status" value="1"/>
</dbReference>
<organism evidence="7 8">
    <name type="scientific">Humibacter ginsenosidimutans</name>
    <dbReference type="NCBI Taxonomy" id="2599293"/>
    <lineage>
        <taxon>Bacteria</taxon>
        <taxon>Bacillati</taxon>
        <taxon>Actinomycetota</taxon>
        <taxon>Actinomycetes</taxon>
        <taxon>Micrococcales</taxon>
        <taxon>Microbacteriaceae</taxon>
        <taxon>Humibacter</taxon>
    </lineage>
</organism>
<keyword evidence="5" id="KW-0449">Lipoprotein</keyword>
<dbReference type="RefSeq" id="WP_146322048.1">
    <property type="nucleotide sequence ID" value="NZ_CP042305.1"/>
</dbReference>
<dbReference type="PANTHER" id="PTHR43649">
    <property type="entry name" value="ARABINOSE-BINDING PROTEIN-RELATED"/>
    <property type="match status" value="1"/>
</dbReference>
<keyword evidence="1" id="KW-1003">Cell membrane</keyword>
<sequence length="444" mass="46739">MATKKLRARRLAQRLTAGAVAIAAVGALAACSGGTSSASSDGAPSGKLQILVSSADASDAAFRAIDAAFEKKYPKVDVVLSSVSNDNYPATKSSRLTAGNVDLFVVKSMWETPSYAKSSESDDVRLAKAGGLVDLSKQPFMKDYTPTVLAAQSIGGKQYAVPTGVSYSTGVYYNKDIFAKYGLSVPTTWDEFTKVIAELKSKGVTPFGIGGKDGWPAGLPMLGSVGSLYPSSSDKQALAKSLWTNEAKLTDKLPVKVLDETETVLANAQQGSAGAGYDSIPAGFAASDFAMTPDGTWNEPTIAAAVGSKFDIGYFPFPGSDHAKDNAYLNGKIELQLAVPTSSKNQTAAIAWLKFFSQADNYKDFLRKSGFSSAQPGISTSAFLKSIAQYTAKYQPAWDQIWVANNKAGQDAVYPFNYPALTPLGSSTPEQAAQAAQTAWAAAF</sequence>
<evidence type="ECO:0000256" key="4">
    <source>
        <dbReference type="ARBA" id="ARBA00023139"/>
    </source>
</evidence>
<feature type="signal peptide" evidence="6">
    <location>
        <begin position="1"/>
        <end position="29"/>
    </location>
</feature>
<accession>A0A5B8M7Q7</accession>
<dbReference type="InterPro" id="IPR050490">
    <property type="entry name" value="Bact_solute-bd_prot1"/>
</dbReference>